<name>A0A1N7L046_9RHOB</name>
<protein>
    <recommendedName>
        <fullName evidence="4">Lipoprotein</fullName>
    </recommendedName>
</protein>
<evidence type="ECO:0000256" key="1">
    <source>
        <dbReference type="SAM" id="SignalP"/>
    </source>
</evidence>
<evidence type="ECO:0008006" key="4">
    <source>
        <dbReference type="Google" id="ProtNLM"/>
    </source>
</evidence>
<evidence type="ECO:0000313" key="3">
    <source>
        <dbReference type="Proteomes" id="UP000186684"/>
    </source>
</evidence>
<evidence type="ECO:0000313" key="2">
    <source>
        <dbReference type="EMBL" id="SIS67204.1"/>
    </source>
</evidence>
<dbReference type="AlphaFoldDB" id="A0A1N7L046"/>
<gene>
    <name evidence="2" type="ORF">SAMN05421759_102239</name>
</gene>
<keyword evidence="3" id="KW-1185">Reference proteome</keyword>
<keyword evidence="1" id="KW-0732">Signal</keyword>
<feature type="signal peptide" evidence="1">
    <location>
        <begin position="1"/>
        <end position="21"/>
    </location>
</feature>
<accession>A0A1N7L046</accession>
<dbReference type="EMBL" id="FTOQ01000002">
    <property type="protein sequence ID" value="SIS67204.1"/>
    <property type="molecule type" value="Genomic_DNA"/>
</dbReference>
<dbReference type="PROSITE" id="PS51257">
    <property type="entry name" value="PROKAR_LIPOPROTEIN"/>
    <property type="match status" value="1"/>
</dbReference>
<dbReference type="Proteomes" id="UP000186684">
    <property type="component" value="Unassembled WGS sequence"/>
</dbReference>
<organism evidence="2 3">
    <name type="scientific">Roseivivax lentus</name>
    <dbReference type="NCBI Taxonomy" id="633194"/>
    <lineage>
        <taxon>Bacteria</taxon>
        <taxon>Pseudomonadati</taxon>
        <taxon>Pseudomonadota</taxon>
        <taxon>Alphaproteobacteria</taxon>
        <taxon>Rhodobacterales</taxon>
        <taxon>Roseobacteraceae</taxon>
        <taxon>Roseivivax</taxon>
    </lineage>
</organism>
<reference evidence="3" key="1">
    <citation type="submission" date="2017-01" db="EMBL/GenBank/DDBJ databases">
        <authorList>
            <person name="Varghese N."/>
            <person name="Submissions S."/>
        </authorList>
    </citation>
    <scope>NUCLEOTIDE SEQUENCE [LARGE SCALE GENOMIC DNA]</scope>
    <source>
        <strain evidence="3">DSM 29430</strain>
    </source>
</reference>
<sequence>MTKAFSLPLPALLALALSASACTTMTPAGLIAASRLDPLNTPPSEIAVAVGVPETLRLADGDAEFRMAFRGGSAASTILLEEVAELRLAPAGQAEPQPNATDETVYVARIAPEDTARIAALQAEIRTLREAGTDGAGTLNIRVVGGCYVGAAPASIMVSTWLQTAPADGFVPLTRRQGMVRALGARDAAMLLAELTPCDADD</sequence>
<dbReference type="STRING" id="633194.SAMN05421759_102239"/>
<feature type="chain" id="PRO_5013066034" description="Lipoprotein" evidence="1">
    <location>
        <begin position="22"/>
        <end position="202"/>
    </location>
</feature>
<proteinExistence type="predicted"/>